<protein>
    <submittedName>
        <fullName evidence="1">Uncharacterized protein</fullName>
    </submittedName>
</protein>
<organism evidence="1 2">
    <name type="scientific">Persea americana</name>
    <name type="common">Avocado</name>
    <dbReference type="NCBI Taxonomy" id="3435"/>
    <lineage>
        <taxon>Eukaryota</taxon>
        <taxon>Viridiplantae</taxon>
        <taxon>Streptophyta</taxon>
        <taxon>Embryophyta</taxon>
        <taxon>Tracheophyta</taxon>
        <taxon>Spermatophyta</taxon>
        <taxon>Magnoliopsida</taxon>
        <taxon>Magnoliidae</taxon>
        <taxon>Laurales</taxon>
        <taxon>Lauraceae</taxon>
        <taxon>Persea</taxon>
    </lineage>
</organism>
<name>A0ACC2L7Y1_PERAE</name>
<keyword evidence="2" id="KW-1185">Reference proteome</keyword>
<dbReference type="EMBL" id="CM056815">
    <property type="protein sequence ID" value="KAJ8629440.1"/>
    <property type="molecule type" value="Genomic_DNA"/>
</dbReference>
<reference evidence="1 2" key="1">
    <citation type="journal article" date="2022" name="Hortic Res">
        <title>A haplotype resolved chromosomal level avocado genome allows analysis of novel avocado genes.</title>
        <authorList>
            <person name="Nath O."/>
            <person name="Fletcher S.J."/>
            <person name="Hayward A."/>
            <person name="Shaw L.M."/>
            <person name="Masouleh A.K."/>
            <person name="Furtado A."/>
            <person name="Henry R.J."/>
            <person name="Mitter N."/>
        </authorList>
    </citation>
    <scope>NUCLEOTIDE SEQUENCE [LARGE SCALE GENOMIC DNA]</scope>
    <source>
        <strain evidence="2">cv. Hass</strain>
    </source>
</reference>
<dbReference type="Proteomes" id="UP001234297">
    <property type="component" value="Chromosome 7"/>
</dbReference>
<gene>
    <name evidence="1" type="ORF">MRB53_022763</name>
</gene>
<proteinExistence type="predicted"/>
<sequence length="333" mass="37101">MPRTLSSSSHSNLDCFLKCTTPSIPLQSSSKSGIQGLNNLFLPINKKKIEYFTLRDLWDQYDEWSAYGAGAPVVLTSGETVVQYYVPYLSAIQIYTSKSFTRFSGVLREECNVGELESDSWSEDSESSNLSRSPSNNSSRGSDTASEDSSFDQEGALAMKDQLGHLYFQYFENSSPYGRIPLMDKINELSRSYPGLMSFKSVDLSPASWMSVAWYPIYHIPSGKNVKDLSACFLTYHTLSLSFQGYLPEDKDKGICSTADGQSERKCKGESSSIPLPPFGLATYKMHGNLWINPETSDHDRIVSLLGAANSWLKQLGVQHPDSNYFNLHSVVK</sequence>
<evidence type="ECO:0000313" key="1">
    <source>
        <dbReference type="EMBL" id="KAJ8629440.1"/>
    </source>
</evidence>
<comment type="caution">
    <text evidence="1">The sequence shown here is derived from an EMBL/GenBank/DDBJ whole genome shotgun (WGS) entry which is preliminary data.</text>
</comment>
<accession>A0ACC2L7Y1</accession>
<evidence type="ECO:0000313" key="2">
    <source>
        <dbReference type="Proteomes" id="UP001234297"/>
    </source>
</evidence>